<dbReference type="Proteomes" id="UP000092504">
    <property type="component" value="Unassembled WGS sequence"/>
</dbReference>
<protein>
    <submittedName>
        <fullName evidence="1">Glycyl-tRNA synthetase subunit beta</fullName>
    </submittedName>
</protein>
<dbReference type="PATRIC" id="fig|2746.7.peg.4455"/>
<evidence type="ECO:0000313" key="1">
    <source>
        <dbReference type="EMBL" id="OBX35258.1"/>
    </source>
</evidence>
<evidence type="ECO:0000313" key="2">
    <source>
        <dbReference type="Proteomes" id="UP000092504"/>
    </source>
</evidence>
<keyword evidence="1" id="KW-0436">Ligase</keyword>
<comment type="caution">
    <text evidence="1">The sequence shown here is derived from an EMBL/GenBank/DDBJ whole genome shotgun (WGS) entry which is preliminary data.</text>
</comment>
<dbReference type="EMBL" id="MAJD01000002">
    <property type="protein sequence ID" value="OBX35258.1"/>
    <property type="molecule type" value="Genomic_DNA"/>
</dbReference>
<sequence>MVMAEDAAVKRNRLALLASLQALFLEVADIAELQH</sequence>
<keyword evidence="1" id="KW-0030">Aminoacyl-tRNA synthetase</keyword>
<organism evidence="1 2">
    <name type="scientific">Halomonas elongata</name>
    <dbReference type="NCBI Taxonomy" id="2746"/>
    <lineage>
        <taxon>Bacteria</taxon>
        <taxon>Pseudomonadati</taxon>
        <taxon>Pseudomonadota</taxon>
        <taxon>Gammaproteobacteria</taxon>
        <taxon>Oceanospirillales</taxon>
        <taxon>Halomonadaceae</taxon>
        <taxon>Halomonas</taxon>
    </lineage>
</organism>
<name>A0A1B8NZ51_HALEL</name>
<reference evidence="1 2" key="1">
    <citation type="submission" date="2016-06" db="EMBL/GenBank/DDBJ databases">
        <title>Genome sequence of halotolerant plant growth promoting strain of Halomonas elongata HEK1 isolated from salterns of Rann of Kutch, Gujarat, India.</title>
        <authorList>
            <person name="Gaba S."/>
            <person name="Singh R.N."/>
            <person name="Abrol S."/>
            <person name="Kaushik R."/>
            <person name="Saxena A.K."/>
        </authorList>
    </citation>
    <scope>NUCLEOTIDE SEQUENCE [LARGE SCALE GENOMIC DNA]</scope>
    <source>
        <strain evidence="1 2">HEK1</strain>
    </source>
</reference>
<accession>A0A1B8NZ51</accession>
<gene>
    <name evidence="1" type="ORF">A8U91_04330</name>
</gene>
<proteinExistence type="predicted"/>
<dbReference type="GO" id="GO:0004812">
    <property type="term" value="F:aminoacyl-tRNA ligase activity"/>
    <property type="evidence" value="ECO:0007669"/>
    <property type="project" value="UniProtKB-KW"/>
</dbReference>
<dbReference type="AlphaFoldDB" id="A0A1B8NZ51"/>